<comment type="caution">
    <text evidence="2">The sequence shown here is derived from an EMBL/GenBank/DDBJ whole genome shotgun (WGS) entry which is preliminary data.</text>
</comment>
<dbReference type="AlphaFoldDB" id="A0A0A2LQH3"/>
<feature type="chain" id="PRO_5002002470" description="Secreted protein" evidence="1">
    <location>
        <begin position="19"/>
        <end position="168"/>
    </location>
</feature>
<gene>
    <name evidence="2" type="ORF">Q763_07490</name>
</gene>
<proteinExistence type="predicted"/>
<reference evidence="2 3" key="1">
    <citation type="submission" date="2013-09" db="EMBL/GenBank/DDBJ databases">
        <authorList>
            <person name="Zeng Z."/>
            <person name="Chen C."/>
        </authorList>
    </citation>
    <scope>NUCLEOTIDE SEQUENCE [LARGE SCALE GENOMIC DNA]</scope>
    <source>
        <strain evidence="2 3">F44-8</strain>
    </source>
</reference>
<keyword evidence="1" id="KW-0732">Signal</keyword>
<accession>A0A0A2LQH3</accession>
<organism evidence="2 3">
    <name type="scientific">Flavobacterium beibuense F44-8</name>
    <dbReference type="NCBI Taxonomy" id="1406840"/>
    <lineage>
        <taxon>Bacteria</taxon>
        <taxon>Pseudomonadati</taxon>
        <taxon>Bacteroidota</taxon>
        <taxon>Flavobacteriia</taxon>
        <taxon>Flavobacteriales</taxon>
        <taxon>Flavobacteriaceae</taxon>
        <taxon>Flavobacterium</taxon>
    </lineage>
</organism>
<dbReference type="RefSeq" id="WP_035132744.1">
    <property type="nucleotide sequence ID" value="NZ_JRLV01000007.1"/>
</dbReference>
<keyword evidence="3" id="KW-1185">Reference proteome</keyword>
<feature type="signal peptide" evidence="1">
    <location>
        <begin position="1"/>
        <end position="18"/>
    </location>
</feature>
<sequence length="168" mass="18828">MKNLLLTIALLVTVLCQAQIDFSSKTLMGEVTPNGPVLLIEESTLVTEINNNFGSNVTQLEKCEIVKGVTMGEKKEEFYYLKFTTSITNKTLVKYLFNYNGKLYIDPVNETESYQYSYTSCEGVEDCKPHLFVIDGEKGWTCGTSLVCVAEVTEENKCIKSSSIFIPE</sequence>
<dbReference type="EMBL" id="JRLV01000007">
    <property type="protein sequence ID" value="KGO81483.1"/>
    <property type="molecule type" value="Genomic_DNA"/>
</dbReference>
<evidence type="ECO:0008006" key="4">
    <source>
        <dbReference type="Google" id="ProtNLM"/>
    </source>
</evidence>
<evidence type="ECO:0000256" key="1">
    <source>
        <dbReference type="SAM" id="SignalP"/>
    </source>
</evidence>
<dbReference type="STRING" id="1406840.Q763_07490"/>
<name>A0A0A2LQH3_9FLAO</name>
<protein>
    <recommendedName>
        <fullName evidence="4">Secreted protein</fullName>
    </recommendedName>
</protein>
<evidence type="ECO:0000313" key="3">
    <source>
        <dbReference type="Proteomes" id="UP000030129"/>
    </source>
</evidence>
<evidence type="ECO:0000313" key="2">
    <source>
        <dbReference type="EMBL" id="KGO81483.1"/>
    </source>
</evidence>
<dbReference type="Proteomes" id="UP000030129">
    <property type="component" value="Unassembled WGS sequence"/>
</dbReference>